<keyword evidence="9" id="KW-0539">Nucleus</keyword>
<dbReference type="GO" id="GO:0005634">
    <property type="term" value="C:nucleus"/>
    <property type="evidence" value="ECO:0007669"/>
    <property type="project" value="UniProtKB-SubCell"/>
</dbReference>
<dbReference type="PROSITE" id="PS50114">
    <property type="entry name" value="GATA_ZN_FINGER_2"/>
    <property type="match status" value="1"/>
</dbReference>
<dbReference type="FunFam" id="3.30.160.60:FF:001213">
    <property type="entry name" value="Transcriptional repressor GATA binding 1"/>
    <property type="match status" value="1"/>
</dbReference>
<dbReference type="InterPro" id="IPR013088">
    <property type="entry name" value="Znf_NHR/GATA"/>
</dbReference>
<feature type="region of interest" description="Disordered" evidence="12">
    <location>
        <begin position="445"/>
        <end position="487"/>
    </location>
</feature>
<evidence type="ECO:0000256" key="6">
    <source>
        <dbReference type="ARBA" id="ARBA00023015"/>
    </source>
</evidence>
<dbReference type="PRINTS" id="PR00619">
    <property type="entry name" value="GATAZNFINGER"/>
</dbReference>
<evidence type="ECO:0000256" key="4">
    <source>
        <dbReference type="ARBA" id="ARBA00022771"/>
    </source>
</evidence>
<dbReference type="FunFam" id="3.30.50.10:FF:000020">
    <property type="entry name" value="Zinc finger transcription factor Trps1"/>
    <property type="match status" value="1"/>
</dbReference>
<reference evidence="14" key="1">
    <citation type="journal article" date="2010" name="Nature">
        <title>The sequence and de novo assembly of the giant panda genome.</title>
        <authorList>
            <person name="Li R."/>
            <person name="Fan W."/>
            <person name="Tian G."/>
            <person name="Zhu H."/>
            <person name="He L."/>
            <person name="Cai J."/>
            <person name="Huang Q."/>
            <person name="Cai Q."/>
            <person name="Li B."/>
            <person name="Bai Y."/>
            <person name="Zhang Z."/>
            <person name="Zhang Y."/>
            <person name="Wang W."/>
            <person name="Li J."/>
            <person name="Wei F."/>
            <person name="Li H."/>
            <person name="Jian M."/>
            <person name="Li J."/>
            <person name="Zhang Z."/>
            <person name="Nielsen R."/>
            <person name="Li D."/>
            <person name="Gu W."/>
            <person name="Yang Z."/>
            <person name="Xuan Z."/>
            <person name="Ryder O.A."/>
            <person name="Leung F.C."/>
            <person name="Zhou Y."/>
            <person name="Cao J."/>
            <person name="Sun X."/>
            <person name="Fu Y."/>
            <person name="Fang X."/>
            <person name="Guo X."/>
            <person name="Wang B."/>
            <person name="Hou R."/>
            <person name="Shen F."/>
            <person name="Mu B."/>
            <person name="Ni P."/>
            <person name="Lin R."/>
            <person name="Qian W."/>
            <person name="Wang G."/>
            <person name="Yu C."/>
            <person name="Nie W."/>
            <person name="Wang J."/>
            <person name="Wu Z."/>
            <person name="Liang H."/>
            <person name="Min J."/>
            <person name="Wu Q."/>
            <person name="Cheng S."/>
            <person name="Ruan J."/>
            <person name="Wang M."/>
            <person name="Shi Z."/>
            <person name="Wen M."/>
            <person name="Liu B."/>
            <person name="Ren X."/>
            <person name="Zheng H."/>
            <person name="Dong D."/>
            <person name="Cook K."/>
            <person name="Shan G."/>
            <person name="Zhang H."/>
            <person name="Kosiol C."/>
            <person name="Xie X."/>
            <person name="Lu Z."/>
            <person name="Zheng H."/>
            <person name="Li Y."/>
            <person name="Steiner C.C."/>
            <person name="Lam T.T."/>
            <person name="Lin S."/>
            <person name="Zhang Q."/>
            <person name="Li G."/>
            <person name="Tian J."/>
            <person name="Gong T."/>
            <person name="Liu H."/>
            <person name="Zhang D."/>
            <person name="Fang L."/>
            <person name="Ye C."/>
            <person name="Zhang J."/>
            <person name="Hu W."/>
            <person name="Xu A."/>
            <person name="Ren Y."/>
            <person name="Zhang G."/>
            <person name="Bruford M.W."/>
            <person name="Li Q."/>
            <person name="Ma L."/>
            <person name="Guo Y."/>
            <person name="An N."/>
            <person name="Hu Y."/>
            <person name="Zheng Y."/>
            <person name="Shi Y."/>
            <person name="Li Z."/>
            <person name="Liu Q."/>
            <person name="Chen Y."/>
            <person name="Zhao J."/>
            <person name="Qu N."/>
            <person name="Zhao S."/>
            <person name="Tian F."/>
            <person name="Wang X."/>
            <person name="Wang H."/>
            <person name="Xu L."/>
            <person name="Liu X."/>
            <person name="Vinar T."/>
            <person name="Wang Y."/>
            <person name="Lam T.W."/>
            <person name="Yiu S.M."/>
            <person name="Liu S."/>
            <person name="Zhang H."/>
            <person name="Li D."/>
            <person name="Huang Y."/>
            <person name="Wang X."/>
            <person name="Yang G."/>
            <person name="Jiang Z."/>
            <person name="Wang J."/>
            <person name="Qin N."/>
            <person name="Li L."/>
            <person name="Li J."/>
            <person name="Bolund L."/>
            <person name="Kristiansen K."/>
            <person name="Wong G.K."/>
            <person name="Olson M."/>
            <person name="Zhang X."/>
            <person name="Li S."/>
            <person name="Yang H."/>
            <person name="Wang J."/>
            <person name="Wang J."/>
        </authorList>
    </citation>
    <scope>NUCLEOTIDE SEQUENCE [LARGE SCALE GENOMIC DNA]</scope>
</reference>
<dbReference type="Pfam" id="PF00320">
    <property type="entry name" value="GATA"/>
    <property type="match status" value="1"/>
</dbReference>
<evidence type="ECO:0000256" key="8">
    <source>
        <dbReference type="ARBA" id="ARBA00023163"/>
    </source>
</evidence>
<evidence type="ECO:0000256" key="11">
    <source>
        <dbReference type="PROSITE-ProRule" id="PRU00094"/>
    </source>
</evidence>
<dbReference type="PROSITE" id="PS00344">
    <property type="entry name" value="GATA_ZN_FINGER_1"/>
    <property type="match status" value="1"/>
</dbReference>
<dbReference type="SUPFAM" id="SSF57667">
    <property type="entry name" value="beta-beta-alpha zinc fingers"/>
    <property type="match status" value="1"/>
</dbReference>
<sequence>MASSWGIFIAKKALESVSCGGGWLGNSHSHCTVGLCLAPISVAPKVAEISLWSEEAGSSYNEGFRVCQPGDGYLVSYTECGQQLARLLAPLHEVLKGDLSVICFSNLYFMYVEDFKTELGCPSTEIRVWNTGPCRSPESQIQRCSSCSLSKPLEAIPPSREGVAPDLLQGPQLSPCRTTIAGPDSHQSLFTPCWLDIRVATFGYYPAAASPTNGRAKAETGSTRYVFVFTDGTADKLVMEKEVVVRCWHWHGRKSLWRKPPMIVVAEGENGFMAAEIEAVKDLSSSFDNNDFQRRRGSGVFCANCLTTKTSLWRKNANGGYVCNACGLYQKLHSTPRPLNIIKQNNGEQIIRRRTRKRLNPEALQAEQLNKQQRGGSEEQVNGSPLERRSEDHLTEGHQREIPLPSLSKYEAQGSLTKSHSAQQPVLVSQTLDIHKRMQPLHIQIKSPQESTGDPGNSSSVSEGKGSSERGSPIEKYMRPAKHPNYSPPGSPIEKYQYPLFGLPFVHNDFQSEADWLRFWSKYKLSVPGNPHYLSHVPGLPNPCQNYVPYPTFNLPPHFSAVGSDNDIPLDLAIKHSRPGPTANGASKEKTKAPSNVKSEGPLNVVKTEKVDRSTQDELSTKCVHCGIVFLDEVMYALHMSCHGDSGPFQCSICQHLCTDKYDFTTHIQRGLHRNNAQAEKNGKPKE</sequence>
<evidence type="ECO:0000256" key="7">
    <source>
        <dbReference type="ARBA" id="ARBA00023125"/>
    </source>
</evidence>
<dbReference type="Gene3D" id="3.30.160.60">
    <property type="entry name" value="Classic Zinc Finger"/>
    <property type="match status" value="1"/>
</dbReference>
<feature type="compositionally biased region" description="Low complexity" evidence="12">
    <location>
        <begin position="456"/>
        <end position="465"/>
    </location>
</feature>
<gene>
    <name evidence="14" type="ORF">PANDA_007849</name>
</gene>
<keyword evidence="3" id="KW-0677">Repeat</keyword>
<dbReference type="AlphaFoldDB" id="D2HBF3"/>
<feature type="compositionally biased region" description="Basic and acidic residues" evidence="12">
    <location>
        <begin position="466"/>
        <end position="478"/>
    </location>
</feature>
<evidence type="ECO:0000256" key="3">
    <source>
        <dbReference type="ARBA" id="ARBA00022737"/>
    </source>
</evidence>
<feature type="compositionally biased region" description="Polar residues" evidence="12">
    <location>
        <begin position="446"/>
        <end position="455"/>
    </location>
</feature>
<evidence type="ECO:0000256" key="1">
    <source>
        <dbReference type="ARBA" id="ARBA00004123"/>
    </source>
</evidence>
<keyword evidence="8" id="KW-0804">Transcription</keyword>
<dbReference type="GO" id="GO:0008270">
    <property type="term" value="F:zinc ion binding"/>
    <property type="evidence" value="ECO:0007669"/>
    <property type="project" value="UniProtKB-KW"/>
</dbReference>
<dbReference type="InterPro" id="IPR013087">
    <property type="entry name" value="Znf_C2H2_type"/>
</dbReference>
<accession>D2HBF3</accession>
<evidence type="ECO:0000256" key="9">
    <source>
        <dbReference type="ARBA" id="ARBA00023242"/>
    </source>
</evidence>
<evidence type="ECO:0000256" key="12">
    <source>
        <dbReference type="SAM" id="MobiDB-lite"/>
    </source>
</evidence>
<keyword evidence="5" id="KW-0862">Zinc</keyword>
<evidence type="ECO:0000256" key="10">
    <source>
        <dbReference type="ARBA" id="ARBA00073694"/>
    </source>
</evidence>
<dbReference type="Gene3D" id="3.30.50.10">
    <property type="entry name" value="Erythroid Transcription Factor GATA-1, subunit A"/>
    <property type="match status" value="1"/>
</dbReference>
<keyword evidence="4 11" id="KW-0863">Zinc-finger</keyword>
<keyword evidence="7" id="KW-0238">DNA-binding</keyword>
<keyword evidence="6" id="KW-0805">Transcription regulation</keyword>
<dbReference type="InterPro" id="IPR000679">
    <property type="entry name" value="Znf_GATA"/>
</dbReference>
<proteinExistence type="predicted"/>
<organism evidence="14">
    <name type="scientific">Ailuropoda melanoleuca</name>
    <name type="common">Giant panda</name>
    <dbReference type="NCBI Taxonomy" id="9646"/>
    <lineage>
        <taxon>Eukaryota</taxon>
        <taxon>Metazoa</taxon>
        <taxon>Chordata</taxon>
        <taxon>Craniata</taxon>
        <taxon>Vertebrata</taxon>
        <taxon>Euteleostomi</taxon>
        <taxon>Mammalia</taxon>
        <taxon>Eutheria</taxon>
        <taxon>Laurasiatheria</taxon>
        <taxon>Carnivora</taxon>
        <taxon>Caniformia</taxon>
        <taxon>Ursidae</taxon>
        <taxon>Ailuropoda</taxon>
    </lineage>
</organism>
<dbReference type="CDD" id="cd00202">
    <property type="entry name" value="ZnF_GATA"/>
    <property type="match status" value="1"/>
</dbReference>
<evidence type="ECO:0000256" key="5">
    <source>
        <dbReference type="ARBA" id="ARBA00022833"/>
    </source>
</evidence>
<dbReference type="GO" id="GO:0006357">
    <property type="term" value="P:regulation of transcription by RNA polymerase II"/>
    <property type="evidence" value="ECO:0007669"/>
    <property type="project" value="TreeGrafter"/>
</dbReference>
<dbReference type="PANTHER" id="PTHR47034:SF1">
    <property type="entry name" value="ZINC FINGER TRANSCRIPTION FACTOR TRPS1"/>
    <property type="match status" value="1"/>
</dbReference>
<protein>
    <recommendedName>
        <fullName evidence="10">Zinc finger transcription factor Trps1</fullName>
    </recommendedName>
</protein>
<comment type="subcellular location">
    <subcellularLocation>
        <location evidence="1">Nucleus</location>
    </subcellularLocation>
</comment>
<dbReference type="InterPro" id="IPR028440">
    <property type="entry name" value="TRPS1"/>
</dbReference>
<dbReference type="PROSITE" id="PS00028">
    <property type="entry name" value="ZINC_FINGER_C2H2_1"/>
    <property type="match status" value="2"/>
</dbReference>
<feature type="region of interest" description="Disordered" evidence="12">
    <location>
        <begin position="575"/>
        <end position="600"/>
    </location>
</feature>
<dbReference type="EMBL" id="GL192658">
    <property type="protein sequence ID" value="EFB20370.1"/>
    <property type="molecule type" value="Genomic_DNA"/>
</dbReference>
<feature type="region of interest" description="Disordered" evidence="12">
    <location>
        <begin position="367"/>
        <end position="406"/>
    </location>
</feature>
<evidence type="ECO:0000259" key="13">
    <source>
        <dbReference type="PROSITE" id="PS50114"/>
    </source>
</evidence>
<name>D2HBF3_AILME</name>
<evidence type="ECO:0000313" key="14">
    <source>
        <dbReference type="EMBL" id="EFB20370.1"/>
    </source>
</evidence>
<dbReference type="PANTHER" id="PTHR47034">
    <property type="entry name" value="ZINC FINGER TRANSCRIPTION FACTOR TRPS1"/>
    <property type="match status" value="1"/>
</dbReference>
<evidence type="ECO:0000256" key="2">
    <source>
        <dbReference type="ARBA" id="ARBA00022723"/>
    </source>
</evidence>
<dbReference type="GO" id="GO:0003700">
    <property type="term" value="F:DNA-binding transcription factor activity"/>
    <property type="evidence" value="ECO:0007669"/>
    <property type="project" value="InterPro"/>
</dbReference>
<dbReference type="SMART" id="SM00401">
    <property type="entry name" value="ZnF_GATA"/>
    <property type="match status" value="1"/>
</dbReference>
<feature type="domain" description="GATA-type" evidence="13">
    <location>
        <begin position="296"/>
        <end position="354"/>
    </location>
</feature>
<feature type="compositionally biased region" description="Basic and acidic residues" evidence="12">
    <location>
        <begin position="386"/>
        <end position="401"/>
    </location>
</feature>
<dbReference type="InterPro" id="IPR036236">
    <property type="entry name" value="Znf_C2H2_sf"/>
</dbReference>
<dbReference type="SMART" id="SM00355">
    <property type="entry name" value="ZnF_C2H2"/>
    <property type="match status" value="2"/>
</dbReference>
<dbReference type="GO" id="GO:0000977">
    <property type="term" value="F:RNA polymerase II transcription regulatory region sequence-specific DNA binding"/>
    <property type="evidence" value="ECO:0007669"/>
    <property type="project" value="TreeGrafter"/>
</dbReference>
<dbReference type="InParanoid" id="D2HBF3"/>
<dbReference type="SUPFAM" id="SSF57716">
    <property type="entry name" value="Glucocorticoid receptor-like (DNA-binding domain)"/>
    <property type="match status" value="1"/>
</dbReference>
<feature type="compositionally biased region" description="Polar residues" evidence="12">
    <location>
        <begin position="367"/>
        <end position="383"/>
    </location>
</feature>
<keyword evidence="2" id="KW-0479">Metal-binding</keyword>